<proteinExistence type="predicted"/>
<gene>
    <name evidence="2" type="ORF">H0H81_002540</name>
</gene>
<protein>
    <submittedName>
        <fullName evidence="2">Uncharacterized protein</fullName>
    </submittedName>
</protein>
<evidence type="ECO:0000313" key="2">
    <source>
        <dbReference type="EMBL" id="KAG5637946.1"/>
    </source>
</evidence>
<reference evidence="2" key="1">
    <citation type="submission" date="2021-02" db="EMBL/GenBank/DDBJ databases">
        <authorList>
            <person name="Nieuwenhuis M."/>
            <person name="Van De Peppel L.J.J."/>
        </authorList>
    </citation>
    <scope>NUCLEOTIDE SEQUENCE</scope>
    <source>
        <strain evidence="2">D49</strain>
    </source>
</reference>
<dbReference type="EMBL" id="JABCKI010005792">
    <property type="protein sequence ID" value="KAG5637946.1"/>
    <property type="molecule type" value="Genomic_DNA"/>
</dbReference>
<keyword evidence="3" id="KW-1185">Reference proteome</keyword>
<dbReference type="Proteomes" id="UP000717328">
    <property type="component" value="Unassembled WGS sequence"/>
</dbReference>
<evidence type="ECO:0000256" key="1">
    <source>
        <dbReference type="SAM" id="MobiDB-lite"/>
    </source>
</evidence>
<dbReference type="OrthoDB" id="3236040at2759"/>
<dbReference type="AlphaFoldDB" id="A0A9P7K4I5"/>
<accession>A0A9P7K4I5</accession>
<reference evidence="2" key="2">
    <citation type="submission" date="2021-10" db="EMBL/GenBank/DDBJ databases">
        <title>Phylogenomics reveals ancestral predisposition of the termite-cultivated fungus Termitomyces towards a domesticated lifestyle.</title>
        <authorList>
            <person name="Auxier B."/>
            <person name="Grum-Grzhimaylo A."/>
            <person name="Cardenas M.E."/>
            <person name="Lodge J.D."/>
            <person name="Laessoe T."/>
            <person name="Pedersen O."/>
            <person name="Smith M.E."/>
            <person name="Kuyper T.W."/>
            <person name="Franco-Molano E.A."/>
            <person name="Baroni T.J."/>
            <person name="Aanen D.K."/>
        </authorList>
    </citation>
    <scope>NUCLEOTIDE SEQUENCE</scope>
    <source>
        <strain evidence="2">D49</strain>
    </source>
</reference>
<evidence type="ECO:0000313" key="3">
    <source>
        <dbReference type="Proteomes" id="UP000717328"/>
    </source>
</evidence>
<feature type="region of interest" description="Disordered" evidence="1">
    <location>
        <begin position="1"/>
        <end position="78"/>
    </location>
</feature>
<comment type="caution">
    <text evidence="2">The sequence shown here is derived from an EMBL/GenBank/DDBJ whole genome shotgun (WGS) entry which is preliminary data.</text>
</comment>
<sequence length="113" mass="12035">MPSLRRTISSPSVRSSPYRDQSSAVNRPPGSRSNGHRRSSGSDTSTRRVLADIDWWSVTPGQTPDEETEDVNLADQNPDSPGLVLEGLLEIAGLFSDALAAEHIPLAVGAPDA</sequence>
<organism evidence="2 3">
    <name type="scientific">Sphagnurus paluster</name>
    <dbReference type="NCBI Taxonomy" id="117069"/>
    <lineage>
        <taxon>Eukaryota</taxon>
        <taxon>Fungi</taxon>
        <taxon>Dikarya</taxon>
        <taxon>Basidiomycota</taxon>
        <taxon>Agaricomycotina</taxon>
        <taxon>Agaricomycetes</taxon>
        <taxon>Agaricomycetidae</taxon>
        <taxon>Agaricales</taxon>
        <taxon>Tricholomatineae</taxon>
        <taxon>Lyophyllaceae</taxon>
        <taxon>Sphagnurus</taxon>
    </lineage>
</organism>
<feature type="non-terminal residue" evidence="2">
    <location>
        <position position="113"/>
    </location>
</feature>
<name>A0A9P7K4I5_9AGAR</name>
<feature type="compositionally biased region" description="Polar residues" evidence="1">
    <location>
        <begin position="1"/>
        <end position="25"/>
    </location>
</feature>